<accession>A0ABW9XCR5</accession>
<evidence type="ECO:0000313" key="3">
    <source>
        <dbReference type="EMBL" id="NBC36328.1"/>
    </source>
</evidence>
<dbReference type="EMBL" id="JAAAPO010000002">
    <property type="protein sequence ID" value="NBC36328.1"/>
    <property type="molecule type" value="Genomic_DNA"/>
</dbReference>
<keyword evidence="2" id="KW-0472">Membrane</keyword>
<dbReference type="Pfam" id="PF07332">
    <property type="entry name" value="Phage_holin_3_6"/>
    <property type="match status" value="1"/>
</dbReference>
<dbReference type="RefSeq" id="WP_161717550.1">
    <property type="nucleotide sequence ID" value="NZ_JAAAPO010000002.1"/>
</dbReference>
<sequence>MPKRRDTRPHDAAQADQAADGQAAADTSHAARRGWRRFFRPATGADGAHAHRWLSDDVSSFYHSARDAWDSEIAFQKARARLAARLTARIAALGCLALTGLFFVAMALVVGAVLGLAQCVGPWWATAIVAGALALITLMAVGAARSQWRRLRHALFGTEG</sequence>
<organism evidence="3 4">
    <name type="scientific">Novosphingobium ovatum</name>
    <dbReference type="NCBI Taxonomy" id="1908523"/>
    <lineage>
        <taxon>Bacteria</taxon>
        <taxon>Pseudomonadati</taxon>
        <taxon>Pseudomonadota</taxon>
        <taxon>Alphaproteobacteria</taxon>
        <taxon>Sphingomonadales</taxon>
        <taxon>Sphingomonadaceae</taxon>
        <taxon>Novosphingobium</taxon>
    </lineage>
</organism>
<dbReference type="InterPro" id="IPR009937">
    <property type="entry name" value="Phage_holin_3_6"/>
</dbReference>
<evidence type="ECO:0008006" key="5">
    <source>
        <dbReference type="Google" id="ProtNLM"/>
    </source>
</evidence>
<evidence type="ECO:0000256" key="2">
    <source>
        <dbReference type="SAM" id="Phobius"/>
    </source>
</evidence>
<evidence type="ECO:0000313" key="4">
    <source>
        <dbReference type="Proteomes" id="UP000753724"/>
    </source>
</evidence>
<keyword evidence="2" id="KW-0812">Transmembrane</keyword>
<keyword evidence="4" id="KW-1185">Reference proteome</keyword>
<protein>
    <recommendedName>
        <fullName evidence="5">Superfamily III holin-X</fullName>
    </recommendedName>
</protein>
<dbReference type="Proteomes" id="UP000753724">
    <property type="component" value="Unassembled WGS sequence"/>
</dbReference>
<feature type="transmembrane region" description="Helical" evidence="2">
    <location>
        <begin position="90"/>
        <end position="117"/>
    </location>
</feature>
<reference evidence="4" key="1">
    <citation type="submission" date="2020-01" db="EMBL/GenBank/DDBJ databases">
        <title>Sphingomonas sp. strain CSW-10.</title>
        <authorList>
            <person name="Chen W.-M."/>
        </authorList>
    </citation>
    <scope>NUCLEOTIDE SEQUENCE [LARGE SCALE GENOMIC DNA]</scope>
    <source>
        <strain evidence="4">FSY-8</strain>
    </source>
</reference>
<feature type="region of interest" description="Disordered" evidence="1">
    <location>
        <begin position="1"/>
        <end position="26"/>
    </location>
</feature>
<comment type="caution">
    <text evidence="3">The sequence shown here is derived from an EMBL/GenBank/DDBJ whole genome shotgun (WGS) entry which is preliminary data.</text>
</comment>
<evidence type="ECO:0000256" key="1">
    <source>
        <dbReference type="SAM" id="MobiDB-lite"/>
    </source>
</evidence>
<name>A0ABW9XCR5_9SPHN</name>
<feature type="compositionally biased region" description="Low complexity" evidence="1">
    <location>
        <begin position="14"/>
        <end position="26"/>
    </location>
</feature>
<feature type="transmembrane region" description="Helical" evidence="2">
    <location>
        <begin position="123"/>
        <end position="144"/>
    </location>
</feature>
<keyword evidence="2" id="KW-1133">Transmembrane helix</keyword>
<gene>
    <name evidence="3" type="ORF">GTZ99_07125</name>
</gene>
<proteinExistence type="predicted"/>